<proteinExistence type="predicted"/>
<name>A0A833WXA7_PHYIN</name>
<feature type="compositionally biased region" description="Basic and acidic residues" evidence="1">
    <location>
        <begin position="695"/>
        <end position="722"/>
    </location>
</feature>
<feature type="region of interest" description="Disordered" evidence="1">
    <location>
        <begin position="656"/>
        <end position="850"/>
    </location>
</feature>
<feature type="compositionally biased region" description="Polar residues" evidence="1">
    <location>
        <begin position="470"/>
        <end position="479"/>
    </location>
</feature>
<evidence type="ECO:0000259" key="2">
    <source>
        <dbReference type="PROSITE" id="PS50222"/>
    </source>
</evidence>
<dbReference type="AlphaFoldDB" id="A0A833WXA7"/>
<feature type="compositionally biased region" description="Polar residues" evidence="1">
    <location>
        <begin position="835"/>
        <end position="848"/>
    </location>
</feature>
<feature type="compositionally biased region" description="Basic and acidic residues" evidence="1">
    <location>
        <begin position="125"/>
        <end position="138"/>
    </location>
</feature>
<reference evidence="3" key="1">
    <citation type="submission" date="2020-04" db="EMBL/GenBank/DDBJ databases">
        <title>Hybrid Assembly of Korean Phytophthora infestans isolates.</title>
        <authorList>
            <person name="Prokchorchik M."/>
            <person name="Lee Y."/>
            <person name="Seo J."/>
            <person name="Cho J.-H."/>
            <person name="Park Y.-E."/>
            <person name="Jang D.-C."/>
            <person name="Im J.-S."/>
            <person name="Choi J.-G."/>
            <person name="Park H.-J."/>
            <person name="Lee G.-B."/>
            <person name="Lee Y.-G."/>
            <person name="Hong S.-Y."/>
            <person name="Cho K."/>
            <person name="Sohn K.H."/>
        </authorList>
    </citation>
    <scope>NUCLEOTIDE SEQUENCE</scope>
    <source>
        <strain evidence="3">KR_1_A1</strain>
    </source>
</reference>
<evidence type="ECO:0000313" key="4">
    <source>
        <dbReference type="Proteomes" id="UP000602510"/>
    </source>
</evidence>
<sequence>MESLDVGYALLSDVNARNRELQARLRSSLPLLWTTNALVMTNAAGPRRRKAAAEQSAVGEADQMLIAIEGQSSLRVGRRYKRGVEWEVSRRIARVDRELQQYPPGKRSWNQKRRELTPAQPSSYKPRESSVGRTETRRTAPARHAVSNGVKGKATGNQQERKVWEKPRITTEAGGEVRRVLKHVATSPLHGVVEDKENAKPNAAITIEVETEFDIKDPLVVTTKNKEEHETLDEPPVPEEAVEDSKAQGPIDGLDTISNAPSIKLAEVKLESPRKSSSIPTANIPQDSGDDDIFAIEGESPRRIKAATDERPSSSIGRQVLSDFRTMPSVASFGAQPILSGGMGNQGDMRLNSDVLRRLFSDLDTDKDGHVNRIETCMALHRLQISVPTTKIISFFRHIHSSDAKGPRSRRTSHLPMKEVINYKEFVAFVTAAYDQQQQRKAQRRRAPTRREQVPPPSAPSMSLPIYEQPTISPRTRQSARAPPPSVREEDIRAYEVKDEPKEAAMEDRIFQEIPDVLVSRILADTRSAANVEVNENVVRRSLESLVGKEAVDDKMVNDITQELIRERLRRIAALTHESTDDTTGLKRAEAYYNEQMARGGTELESAAEDSISQGFKNWVDVLTEEQVSGLVQQIWKDRQALRRVSLAPAEDVHIEDTPEVPEEPPVRWKDEATDTNELNASPTKLSEKAVQTFDEIKQEEPQSTPEQEKPIDFPEESHENMQDSNSVLPQTHLGGAILNSLAGSSRDSDSRELFHPATSIEILQQPRQQRRLGQSSLHDQQDPSRTDKAEKTNPEPNVSAPNEQSFDVHINTESVFSSEESHESVSNSIEEQAQETQNQDVESSPTSEPVALTQKMLDLDDSLSYESSLELVNSLSVSSSDFSSSSDYYRSYGISREIDRHLLTTTRSFRRRPFRRRRRLSVSGSSVPDSICSAELSEGEISREEGLALSDGEVFGESRRAYTKCKNAVSYAIESEEESSLRISIESGELPALLKVHATFRRQLVAQSTSSSFESGEFEDGYIPDK</sequence>
<dbReference type="EMBL" id="WSZM01000131">
    <property type="protein sequence ID" value="KAF4041091.1"/>
    <property type="molecule type" value="Genomic_DNA"/>
</dbReference>
<comment type="caution">
    <text evidence="3">The sequence shown here is derived from an EMBL/GenBank/DDBJ whole genome shotgun (WGS) entry which is preliminary data.</text>
</comment>
<evidence type="ECO:0000256" key="1">
    <source>
        <dbReference type="SAM" id="MobiDB-lite"/>
    </source>
</evidence>
<dbReference type="GO" id="GO:0005509">
    <property type="term" value="F:calcium ion binding"/>
    <property type="evidence" value="ECO:0007669"/>
    <property type="project" value="InterPro"/>
</dbReference>
<dbReference type="InterPro" id="IPR011992">
    <property type="entry name" value="EF-hand-dom_pair"/>
</dbReference>
<keyword evidence="4" id="KW-1185">Reference proteome</keyword>
<feature type="compositionally biased region" description="Acidic residues" evidence="1">
    <location>
        <begin position="1017"/>
        <end position="1027"/>
    </location>
</feature>
<feature type="compositionally biased region" description="Basic and acidic residues" evidence="1">
    <location>
        <begin position="780"/>
        <end position="794"/>
    </location>
</feature>
<feature type="compositionally biased region" description="Polar residues" evidence="1">
    <location>
        <begin position="676"/>
        <end position="685"/>
    </location>
</feature>
<organism evidence="3 4">
    <name type="scientific">Phytophthora infestans</name>
    <name type="common">Potato late blight agent</name>
    <name type="synonym">Botrytis infestans</name>
    <dbReference type="NCBI Taxonomy" id="4787"/>
    <lineage>
        <taxon>Eukaryota</taxon>
        <taxon>Sar</taxon>
        <taxon>Stramenopiles</taxon>
        <taxon>Oomycota</taxon>
        <taxon>Peronosporomycetes</taxon>
        <taxon>Peronosporales</taxon>
        <taxon>Peronosporaceae</taxon>
        <taxon>Phytophthora</taxon>
    </lineage>
</organism>
<dbReference type="Proteomes" id="UP000602510">
    <property type="component" value="Unassembled WGS sequence"/>
</dbReference>
<feature type="compositionally biased region" description="Low complexity" evidence="1">
    <location>
        <begin position="764"/>
        <end position="778"/>
    </location>
</feature>
<protein>
    <recommendedName>
        <fullName evidence="2">EF-hand domain-containing protein</fullName>
    </recommendedName>
</protein>
<dbReference type="SUPFAM" id="SSF47473">
    <property type="entry name" value="EF-hand"/>
    <property type="match status" value="1"/>
</dbReference>
<dbReference type="PROSITE" id="PS50222">
    <property type="entry name" value="EF_HAND_2"/>
    <property type="match status" value="1"/>
</dbReference>
<dbReference type="InterPro" id="IPR002048">
    <property type="entry name" value="EF_hand_dom"/>
</dbReference>
<feature type="region of interest" description="Disordered" evidence="1">
    <location>
        <begin position="103"/>
        <end position="165"/>
    </location>
</feature>
<feature type="compositionally biased region" description="Low complexity" evidence="1">
    <location>
        <begin position="814"/>
        <end position="832"/>
    </location>
</feature>
<dbReference type="Gene3D" id="1.10.238.10">
    <property type="entry name" value="EF-hand"/>
    <property type="match status" value="1"/>
</dbReference>
<feature type="region of interest" description="Disordered" evidence="1">
    <location>
        <begin position="1008"/>
        <end position="1027"/>
    </location>
</feature>
<gene>
    <name evidence="3" type="ORF">GN244_ATG06621</name>
</gene>
<feature type="domain" description="EF-hand" evidence="2">
    <location>
        <begin position="351"/>
        <end position="386"/>
    </location>
</feature>
<feature type="region of interest" description="Disordered" evidence="1">
    <location>
        <begin position="437"/>
        <end position="489"/>
    </location>
</feature>
<evidence type="ECO:0000313" key="3">
    <source>
        <dbReference type="EMBL" id="KAF4041091.1"/>
    </source>
</evidence>
<accession>A0A833WXA7</accession>
<feature type="compositionally biased region" description="Polar residues" evidence="1">
    <location>
        <begin position="795"/>
        <end position="806"/>
    </location>
</feature>